<evidence type="ECO:0000256" key="3">
    <source>
        <dbReference type="ARBA" id="ARBA00022722"/>
    </source>
</evidence>
<dbReference type="InterPro" id="IPR014001">
    <property type="entry name" value="Helicase_ATP-bd"/>
</dbReference>
<evidence type="ECO:0000256" key="5">
    <source>
        <dbReference type="ARBA" id="ARBA00022737"/>
    </source>
</evidence>
<dbReference type="PANTHER" id="PTHR14950:SF37">
    <property type="entry name" value="ENDORIBONUCLEASE DICER"/>
    <property type="match status" value="1"/>
</dbReference>
<feature type="domain" description="RNase III" evidence="15">
    <location>
        <begin position="1468"/>
        <end position="1639"/>
    </location>
</feature>
<evidence type="ECO:0000256" key="14">
    <source>
        <dbReference type="ARBA" id="ARBA00035116"/>
    </source>
</evidence>
<dbReference type="Pfam" id="PF00271">
    <property type="entry name" value="Helicase_C"/>
    <property type="match status" value="1"/>
</dbReference>
<dbReference type="Pfam" id="PF03368">
    <property type="entry name" value="Dicer_dimer"/>
    <property type="match status" value="1"/>
</dbReference>
<comment type="caution">
    <text evidence="19">The sequence shown here is derived from an EMBL/GenBank/DDBJ whole genome shotgun (WGS) entry which is preliminary data.</text>
</comment>
<dbReference type="InterPro" id="IPR005034">
    <property type="entry name" value="Dicer_dimerisation"/>
</dbReference>
<dbReference type="EMBL" id="LWCA01000185">
    <property type="protein sequence ID" value="OAF70122.1"/>
    <property type="molecule type" value="Genomic_DNA"/>
</dbReference>
<dbReference type="InterPro" id="IPR048512">
    <property type="entry name" value="Dicer_platform"/>
</dbReference>
<dbReference type="InterPro" id="IPR038248">
    <property type="entry name" value="Dicer_dimer_sf"/>
</dbReference>
<evidence type="ECO:0000313" key="20">
    <source>
        <dbReference type="Proteomes" id="UP000078046"/>
    </source>
</evidence>
<dbReference type="OrthoDB" id="2392202at2759"/>
<keyword evidence="12" id="KW-0943">RNA-mediated gene silencing</keyword>
<dbReference type="SUPFAM" id="SSF69065">
    <property type="entry name" value="RNase III domain-like"/>
    <property type="match status" value="2"/>
</dbReference>
<keyword evidence="3" id="KW-0540">Nuclease</keyword>
<dbReference type="GO" id="GO:0046872">
    <property type="term" value="F:metal ion binding"/>
    <property type="evidence" value="ECO:0007669"/>
    <property type="project" value="UniProtKB-KW"/>
</dbReference>
<dbReference type="Gene3D" id="1.10.1520.10">
    <property type="entry name" value="Ribonuclease III domain"/>
    <property type="match status" value="2"/>
</dbReference>
<accession>A0A177B8Y4</accession>
<evidence type="ECO:0000259" key="16">
    <source>
        <dbReference type="PROSITE" id="PS50821"/>
    </source>
</evidence>
<evidence type="ECO:0000256" key="10">
    <source>
        <dbReference type="ARBA" id="ARBA00022842"/>
    </source>
</evidence>
<dbReference type="InterPro" id="IPR006935">
    <property type="entry name" value="Helicase/UvrB_N"/>
</dbReference>
<dbReference type="InterPro" id="IPR000999">
    <property type="entry name" value="RNase_III_dom"/>
</dbReference>
<feature type="domain" description="RNase III" evidence="15">
    <location>
        <begin position="1202"/>
        <end position="1276"/>
    </location>
</feature>
<organism evidence="19 20">
    <name type="scientific">Intoshia linei</name>
    <dbReference type="NCBI Taxonomy" id="1819745"/>
    <lineage>
        <taxon>Eukaryota</taxon>
        <taxon>Metazoa</taxon>
        <taxon>Spiralia</taxon>
        <taxon>Lophotrochozoa</taxon>
        <taxon>Mesozoa</taxon>
        <taxon>Orthonectida</taxon>
        <taxon>Rhopaluridae</taxon>
        <taxon>Intoshia</taxon>
    </lineage>
</organism>
<comment type="similarity">
    <text evidence="14">Belongs to the helicase family. Dicer subfamily.</text>
</comment>
<keyword evidence="4" id="KW-0479">Metal-binding</keyword>
<feature type="domain" description="Helicase C-terminal" evidence="18">
    <location>
        <begin position="403"/>
        <end position="560"/>
    </location>
</feature>
<dbReference type="PROSITE" id="PS50821">
    <property type="entry name" value="PAZ"/>
    <property type="match status" value="1"/>
</dbReference>
<keyword evidence="5" id="KW-0677">Repeat</keyword>
<evidence type="ECO:0000256" key="1">
    <source>
        <dbReference type="ARBA" id="ARBA00001936"/>
    </source>
</evidence>
<dbReference type="InterPro" id="IPR027417">
    <property type="entry name" value="P-loop_NTPase"/>
</dbReference>
<evidence type="ECO:0000259" key="17">
    <source>
        <dbReference type="PROSITE" id="PS51192"/>
    </source>
</evidence>
<evidence type="ECO:0000256" key="4">
    <source>
        <dbReference type="ARBA" id="ARBA00022723"/>
    </source>
</evidence>
<dbReference type="PROSITE" id="PS50142">
    <property type="entry name" value="RNASE_3_2"/>
    <property type="match status" value="2"/>
</dbReference>
<protein>
    <submittedName>
        <fullName evidence="19">Uncharacterized protein</fullName>
    </submittedName>
</protein>
<evidence type="ECO:0000256" key="13">
    <source>
        <dbReference type="ARBA" id="ARBA00023211"/>
    </source>
</evidence>
<dbReference type="Pfam" id="PF04851">
    <property type="entry name" value="ResIII"/>
    <property type="match status" value="1"/>
</dbReference>
<dbReference type="GO" id="GO:0004386">
    <property type="term" value="F:helicase activity"/>
    <property type="evidence" value="ECO:0007669"/>
    <property type="project" value="UniProtKB-KW"/>
</dbReference>
<dbReference type="SMART" id="SM00487">
    <property type="entry name" value="DEXDc"/>
    <property type="match status" value="1"/>
</dbReference>
<dbReference type="PROSITE" id="PS00517">
    <property type="entry name" value="RNASE_3_1"/>
    <property type="match status" value="1"/>
</dbReference>
<dbReference type="Pfam" id="PF02170">
    <property type="entry name" value="PAZ"/>
    <property type="match status" value="1"/>
</dbReference>
<keyword evidence="9" id="KW-0067">ATP-binding</keyword>
<dbReference type="GO" id="GO:0004525">
    <property type="term" value="F:ribonuclease III activity"/>
    <property type="evidence" value="ECO:0007669"/>
    <property type="project" value="InterPro"/>
</dbReference>
<dbReference type="SUPFAM" id="SSF52540">
    <property type="entry name" value="P-loop containing nucleoside triphosphate hydrolases"/>
    <property type="match status" value="1"/>
</dbReference>
<evidence type="ECO:0000256" key="7">
    <source>
        <dbReference type="ARBA" id="ARBA00022801"/>
    </source>
</evidence>
<dbReference type="PROSITE" id="PS51194">
    <property type="entry name" value="HELICASE_CTER"/>
    <property type="match status" value="1"/>
</dbReference>
<dbReference type="SMART" id="SM00535">
    <property type="entry name" value="RIBOc"/>
    <property type="match status" value="2"/>
</dbReference>
<dbReference type="SMART" id="SM00949">
    <property type="entry name" value="PAZ"/>
    <property type="match status" value="1"/>
</dbReference>
<evidence type="ECO:0000259" key="18">
    <source>
        <dbReference type="PROSITE" id="PS51194"/>
    </source>
</evidence>
<dbReference type="GO" id="GO:0003677">
    <property type="term" value="F:DNA binding"/>
    <property type="evidence" value="ECO:0007669"/>
    <property type="project" value="InterPro"/>
</dbReference>
<keyword evidence="11" id="KW-0694">RNA-binding</keyword>
<feature type="domain" description="PAZ" evidence="16">
    <location>
        <begin position="865"/>
        <end position="989"/>
    </location>
</feature>
<keyword evidence="6" id="KW-0547">Nucleotide-binding</keyword>
<evidence type="ECO:0000256" key="8">
    <source>
        <dbReference type="ARBA" id="ARBA00022806"/>
    </source>
</evidence>
<evidence type="ECO:0000259" key="15">
    <source>
        <dbReference type="PROSITE" id="PS50142"/>
    </source>
</evidence>
<keyword evidence="8" id="KW-0347">Helicase</keyword>
<name>A0A177B8Y4_9BILA</name>
<dbReference type="Pfam" id="PF00636">
    <property type="entry name" value="Ribonuclease_3"/>
    <property type="match status" value="2"/>
</dbReference>
<feature type="domain" description="Helicase ATP-binding" evidence="17">
    <location>
        <begin position="19"/>
        <end position="198"/>
    </location>
</feature>
<dbReference type="Gene3D" id="3.40.50.300">
    <property type="entry name" value="P-loop containing nucleotide triphosphate hydrolases"/>
    <property type="match status" value="2"/>
</dbReference>
<reference evidence="19 20" key="1">
    <citation type="submission" date="2016-04" db="EMBL/GenBank/DDBJ databases">
        <title>The genome of Intoshia linei affirms orthonectids as highly simplified spiralians.</title>
        <authorList>
            <person name="Mikhailov K.V."/>
            <person name="Slusarev G.S."/>
            <person name="Nikitin M.A."/>
            <person name="Logacheva M.D."/>
            <person name="Penin A."/>
            <person name="Aleoshin V."/>
            <person name="Panchin Y.V."/>
        </authorList>
    </citation>
    <scope>NUCLEOTIDE SEQUENCE [LARGE SCALE GENOMIC DNA]</scope>
    <source>
        <strain evidence="19">Intl2013</strain>
        <tissue evidence="19">Whole animal</tissue>
    </source>
</reference>
<evidence type="ECO:0000256" key="6">
    <source>
        <dbReference type="ARBA" id="ARBA00022741"/>
    </source>
</evidence>
<dbReference type="Gene3D" id="2.170.260.10">
    <property type="entry name" value="paz domain"/>
    <property type="match status" value="1"/>
</dbReference>
<gene>
    <name evidence="19" type="ORF">A3Q56_02109</name>
</gene>
<dbReference type="InterPro" id="IPR036389">
    <property type="entry name" value="RNase_III_sf"/>
</dbReference>
<dbReference type="GO" id="GO:0031047">
    <property type="term" value="P:regulatory ncRNA-mediated gene silencing"/>
    <property type="evidence" value="ECO:0007669"/>
    <property type="project" value="UniProtKB-KW"/>
</dbReference>
<keyword evidence="13" id="KW-0464">Manganese</keyword>
<dbReference type="InterPro" id="IPR003100">
    <property type="entry name" value="PAZ_dom"/>
</dbReference>
<keyword evidence="10" id="KW-0460">Magnesium</keyword>
<dbReference type="PANTHER" id="PTHR14950">
    <property type="entry name" value="DICER-RELATED"/>
    <property type="match status" value="1"/>
</dbReference>
<dbReference type="GO" id="GO:0003723">
    <property type="term" value="F:RNA binding"/>
    <property type="evidence" value="ECO:0007669"/>
    <property type="project" value="UniProtKB-KW"/>
</dbReference>
<keyword evidence="7" id="KW-0378">Hydrolase</keyword>
<evidence type="ECO:0000256" key="9">
    <source>
        <dbReference type="ARBA" id="ARBA00022840"/>
    </source>
</evidence>
<dbReference type="InterPro" id="IPR001650">
    <property type="entry name" value="Helicase_C-like"/>
</dbReference>
<sequence>MNLDKNYSDYECRQYQVDMLQNIKNENSIVFLSPGSGKTYISIMAIHEFSLSLQGSYSEGVAKRTFFIVHSIALVNQQANVIRRSSNLSVKEVIGSYGSKVWSPSQWNIIFQDFEVLVMTYQILLELFQHGMITFDRINLLIIDECHRAIKNHCIVNIMRHIKDYESCNKPRIVGLTASLINDTHVSQELIKEKIALLEKNLNCKTFTSLNDTSYNYFANKNINRKKRIIFYSNLEFDDKLSRMVRYKISDLQMFVKYMQPLYTKIESNQDYILVETLGMTSFINLPKRIILSIENIYKVLGPLGVAVISKYLIKNLSLIKTTFITTEKLKLYNQTMKVIITELFEIYQEFSNLFKDKYMYNYIKPYLSENVVNLISTIYKHKREHIEEDKESTNLMIQEGLDEDDSKPIIMNRMLVFVTCRQTALTLCKLIKFVSKCKLSLSFVRCNYIVGTNNPVSKQLTSNNQKICDFRSDKINILICTEVIQEGIDIRNCNMVYNFCDVRSFNSYIQSTGRARDDDSIVYFSFDKKDLDKKIGSINLYIQTEKIIRELTLESKNESLAFGADLSRINKPIVTTENAVICMQNSISVINRFYQCYKGEEFVGKNLFARYFIKESKSTGKEKDIIFVTDKKNLPSKNYSFKILCPNIKGLESFYLGDAMINKKIAKMDVSFKLAEWLYNNKYLDKNILPVFSENDSLKLFQKNVQTIAEKPGTVKRKQMYSRKYPKQLLKPVEVDKILYVYKFKLLLVDPLKCDAEQSTRLEVEGIIKYQNLNDGVAIITSSKIPRICIIPLFTRSGKVDVEIMFLEEIVLNSVQMKKLQNSHRYLINNVMLYERKSKMQFSFNTSLIKYLIVPLLQDKVDWDIVEVLQTCIDKKDITSIPKYNPNENYENAIILPIYRTKNVHFLYVNKVSNLTPLSNFPNEKFGTFADYYEAKYNVKNLENNQNLLYCEYVERRMNFIKNRMPLNTQTSKKNYEIMIPQLCYKHCIPATLWHQIVLIPSIMMRLVSLLLSFELYNDIADFIKKSNSNISSDYFVYLMNPFKEIQEAYDGKINKNSMKIIDDFDCDETEEAQDIIDKNIPVSYKTCIKKEIDKINVTMKENPKFNDFVNIFGLNFGNLQHVKFKEYVKTNSDSSISNLSINFRNTDKIDEALNCATEMFKKTLISDAKTYKTDKIDTFIKYDKYLCQTNVNCLPELVDFLATLTTTNAADLINMERYEMLGDSFLKLTSSINTYFKHPFHYSEGRLSSIRSAIVSNYSLYKLAVSKGLANFIQSTKFDVEISWLAPGYFIDSDTAISISSVSLNSQSQNFLNKVVNKENTVDYYPSKYYNFSKSVDSVELTDSLSKIYSIDNYYDEFNEECKHINVSSEFVPFDVHYHQCLTDKNLSDSFEAIIGCWVCNCDFRAAISVFEYFGINFSVAKDISNGKFDFNSYLNKSFEITRKKGKSDFQVDGSSDNFNDLLKRVEPVQNILNYQFKNIKLLLQAFTHSSYEYNVFTDNYQRLEYLGDAVLDFCITKCIYNDPREFSPAFLNDIRSALVNNQIFGSLSVKYGLHSYLLCLSDVVFKRIDYFVEDLYKNKKENHQKDAAIWGRLINYGYENDNDDQDDSKDDEYAECPKPLGDIFESLAGAVFIDCECNMNKFWDVFYPFIKTELDYFVNNLPKSPIRLLHELKPGEVTFRQILLVIFIDILLVNQLPMEICTRQ</sequence>
<evidence type="ECO:0000256" key="2">
    <source>
        <dbReference type="ARBA" id="ARBA00001946"/>
    </source>
</evidence>
<dbReference type="Gene3D" id="3.30.160.380">
    <property type="entry name" value="Dicer dimerisation domain"/>
    <property type="match status" value="1"/>
</dbReference>
<evidence type="ECO:0000313" key="19">
    <source>
        <dbReference type="EMBL" id="OAF70122.1"/>
    </source>
</evidence>
<dbReference type="GO" id="GO:0005524">
    <property type="term" value="F:ATP binding"/>
    <property type="evidence" value="ECO:0007669"/>
    <property type="project" value="UniProtKB-KW"/>
</dbReference>
<dbReference type="GO" id="GO:0006396">
    <property type="term" value="P:RNA processing"/>
    <property type="evidence" value="ECO:0007669"/>
    <property type="project" value="InterPro"/>
</dbReference>
<evidence type="ECO:0000256" key="12">
    <source>
        <dbReference type="ARBA" id="ARBA00023158"/>
    </source>
</evidence>
<dbReference type="FunFam" id="1.10.1520.10:FF:000004">
    <property type="entry name" value="Endoribonuclease dicer-like 1"/>
    <property type="match status" value="1"/>
</dbReference>
<evidence type="ECO:0000256" key="11">
    <source>
        <dbReference type="ARBA" id="ARBA00022884"/>
    </source>
</evidence>
<dbReference type="Pfam" id="PF20931">
    <property type="entry name" value="Dicer_platform"/>
    <property type="match status" value="1"/>
</dbReference>
<dbReference type="Proteomes" id="UP000078046">
    <property type="component" value="Unassembled WGS sequence"/>
</dbReference>
<keyword evidence="20" id="KW-1185">Reference proteome</keyword>
<dbReference type="SMART" id="SM00490">
    <property type="entry name" value="HELICc"/>
    <property type="match status" value="1"/>
</dbReference>
<dbReference type="CDD" id="cd00593">
    <property type="entry name" value="RIBOc"/>
    <property type="match status" value="2"/>
</dbReference>
<proteinExistence type="inferred from homology"/>
<comment type="cofactor">
    <cofactor evidence="2">
        <name>Mg(2+)</name>
        <dbReference type="ChEBI" id="CHEBI:18420"/>
    </cofactor>
</comment>
<dbReference type="PROSITE" id="PS51192">
    <property type="entry name" value="HELICASE_ATP_BIND_1"/>
    <property type="match status" value="1"/>
</dbReference>
<comment type="cofactor">
    <cofactor evidence="1">
        <name>Mn(2+)</name>
        <dbReference type="ChEBI" id="CHEBI:29035"/>
    </cofactor>
</comment>